<keyword evidence="8" id="KW-1185">Reference proteome</keyword>
<keyword evidence="3 6" id="KW-0285">Flavoprotein</keyword>
<dbReference type="GO" id="GO:0005886">
    <property type="term" value="C:plasma membrane"/>
    <property type="evidence" value="ECO:0007669"/>
    <property type="project" value="TreeGrafter"/>
</dbReference>
<dbReference type="GO" id="GO:0050660">
    <property type="term" value="F:flavin adenine dinucleotide binding"/>
    <property type="evidence" value="ECO:0007669"/>
    <property type="project" value="InterPro"/>
</dbReference>
<dbReference type="InterPro" id="IPR052161">
    <property type="entry name" value="Mycobact_Acyl-CoA_DH"/>
</dbReference>
<dbReference type="EMBL" id="CP024985">
    <property type="protein sequence ID" value="ATZ27245.1"/>
    <property type="molecule type" value="Genomic_DNA"/>
</dbReference>
<evidence type="ECO:0000256" key="2">
    <source>
        <dbReference type="ARBA" id="ARBA00009347"/>
    </source>
</evidence>
<name>A0A2K8PNQ3_STRLA</name>
<dbReference type="Pfam" id="PF02770">
    <property type="entry name" value="Acyl-CoA_dh_M"/>
    <property type="match status" value="1"/>
</dbReference>
<organism evidence="7 8">
    <name type="scientific">Streptomyces lavendulae subsp. lavendulae</name>
    <dbReference type="NCBI Taxonomy" id="58340"/>
    <lineage>
        <taxon>Bacteria</taxon>
        <taxon>Bacillati</taxon>
        <taxon>Actinomycetota</taxon>
        <taxon>Actinomycetes</taxon>
        <taxon>Kitasatosporales</taxon>
        <taxon>Streptomycetaceae</taxon>
        <taxon>Streptomyces</taxon>
    </lineage>
</organism>
<dbReference type="Pfam" id="PF00441">
    <property type="entry name" value="Acyl-CoA_dh_1"/>
    <property type="match status" value="1"/>
</dbReference>
<protein>
    <submittedName>
        <fullName evidence="7">Acyl-CoA dehydrogenase</fullName>
        <ecNumber evidence="7">1.3.99.-</ecNumber>
    </submittedName>
</protein>
<dbReference type="Gene3D" id="1.10.540.10">
    <property type="entry name" value="Acyl-CoA dehydrogenase/oxidase, N-terminal domain"/>
    <property type="match status" value="1"/>
</dbReference>
<dbReference type="OrthoDB" id="3964153at2"/>
<dbReference type="RefSeq" id="WP_030228246.1">
    <property type="nucleotide sequence ID" value="NZ_CP024985.1"/>
</dbReference>
<dbReference type="Gene3D" id="2.40.110.10">
    <property type="entry name" value="Butyryl-CoA Dehydrogenase, subunit A, domain 2"/>
    <property type="match status" value="1"/>
</dbReference>
<proteinExistence type="inferred from homology"/>
<dbReference type="InterPro" id="IPR009100">
    <property type="entry name" value="AcylCoA_DH/oxidase_NM_dom_sf"/>
</dbReference>
<dbReference type="PANTHER" id="PTHR43292">
    <property type="entry name" value="ACYL-COA DEHYDROGENASE"/>
    <property type="match status" value="1"/>
</dbReference>
<evidence type="ECO:0000256" key="5">
    <source>
        <dbReference type="ARBA" id="ARBA00023002"/>
    </source>
</evidence>
<reference evidence="7 8" key="1">
    <citation type="submission" date="2017-11" db="EMBL/GenBank/DDBJ databases">
        <title>Complete genome sequence of Streptomyces lavendulae subsp. lavendulae CCM 3239 (formerly 'Streptomyces aureofaciens CCM 3239'), the producer of the angucycline-type antibiotic auricin.</title>
        <authorList>
            <person name="Busche T."/>
            <person name="Novakova R."/>
            <person name="Al'Dilaimi A."/>
            <person name="Homerova D."/>
            <person name="Feckova L."/>
            <person name="Rezuchova B."/>
            <person name="Mingyar E."/>
            <person name="Csolleiova D."/>
            <person name="Bekeova C."/>
            <person name="Winkler A."/>
            <person name="Sevcikova B."/>
            <person name="Kalinowski J."/>
            <person name="Kormanec J."/>
            <person name="Ruckert C."/>
        </authorList>
    </citation>
    <scope>NUCLEOTIDE SEQUENCE [LARGE SCALE GENOMIC DNA]</scope>
    <source>
        <strain evidence="7 8">CCM 3239</strain>
    </source>
</reference>
<dbReference type="EC" id="1.3.99.-" evidence="7"/>
<dbReference type="InterPro" id="IPR009075">
    <property type="entry name" value="AcylCo_DH/oxidase_C"/>
</dbReference>
<sequence>MSSVEEFRTEVRSWLRTHLTGEFAALKGRGGPGREHEEFEGRLAWERHMAAHGWTCIGWPERHGGRGASTAEQIAFHEEYALADAPARVGHIGEQLLGPTLIDHGTEEQKARFLPPIRAVRELWCQGYSEPDAGSDLAGVRTRARLDEGEWVVDGQKIWTSLAHESQWCFVLARTTPGSRRHAGLSYLLVPLDQPGVEVRPIVQLTGTSEFNEVFFDGARTDAAHVVGAPGDGWAVAMATLGYERGVSTLGQQVGFRRELEALAALAARNGALADPLLRDRLVRAWIGLETMRATALDPATAPSLAKLYWARWHRDLGELAMDVRGAASLLAAGEHGDPYDLDDWQRLFLFSRADTIYAGSDEIQRTIVAERILGLPKEVRA</sequence>
<evidence type="ECO:0000256" key="4">
    <source>
        <dbReference type="ARBA" id="ARBA00022827"/>
    </source>
</evidence>
<evidence type="ECO:0000313" key="8">
    <source>
        <dbReference type="Proteomes" id="UP000231791"/>
    </source>
</evidence>
<dbReference type="InterPro" id="IPR036250">
    <property type="entry name" value="AcylCo_DH-like_C"/>
</dbReference>
<dbReference type="AlphaFoldDB" id="A0A2K8PNQ3"/>
<dbReference type="KEGG" id="slx:SLAV_27270"/>
<comment type="similarity">
    <text evidence="2 6">Belongs to the acyl-CoA dehydrogenase family.</text>
</comment>
<dbReference type="GeneID" id="49386462"/>
<evidence type="ECO:0000256" key="6">
    <source>
        <dbReference type="RuleBase" id="RU362125"/>
    </source>
</evidence>
<keyword evidence="4 6" id="KW-0274">FAD</keyword>
<dbReference type="SUPFAM" id="SSF56645">
    <property type="entry name" value="Acyl-CoA dehydrogenase NM domain-like"/>
    <property type="match status" value="1"/>
</dbReference>
<comment type="cofactor">
    <cofactor evidence="1 6">
        <name>FAD</name>
        <dbReference type="ChEBI" id="CHEBI:57692"/>
    </cofactor>
</comment>
<dbReference type="PANTHER" id="PTHR43292:SF3">
    <property type="entry name" value="ACYL-COA DEHYDROGENASE FADE29"/>
    <property type="match status" value="1"/>
</dbReference>
<dbReference type="InterPro" id="IPR013786">
    <property type="entry name" value="AcylCoA_DH/ox_N"/>
</dbReference>
<gene>
    <name evidence="7" type="primary">mmgC13</name>
    <name evidence="7" type="ORF">SLAV_27270</name>
</gene>
<dbReference type="InterPro" id="IPR006091">
    <property type="entry name" value="Acyl-CoA_Oxase/DH_mid-dom"/>
</dbReference>
<dbReference type="SUPFAM" id="SSF47203">
    <property type="entry name" value="Acyl-CoA dehydrogenase C-terminal domain-like"/>
    <property type="match status" value="1"/>
</dbReference>
<keyword evidence="5 6" id="KW-0560">Oxidoreductase</keyword>
<dbReference type="InterPro" id="IPR046373">
    <property type="entry name" value="Acyl-CoA_Oxase/DH_mid-dom_sf"/>
</dbReference>
<dbReference type="Gene3D" id="1.20.140.10">
    <property type="entry name" value="Butyryl-CoA Dehydrogenase, subunit A, domain 3"/>
    <property type="match status" value="1"/>
</dbReference>
<dbReference type="Pfam" id="PF02771">
    <property type="entry name" value="Acyl-CoA_dh_N"/>
    <property type="match status" value="1"/>
</dbReference>
<accession>A0A2K8PNQ3</accession>
<dbReference type="Proteomes" id="UP000231791">
    <property type="component" value="Chromosome"/>
</dbReference>
<dbReference type="InterPro" id="IPR037069">
    <property type="entry name" value="AcylCoA_DH/ox_N_sf"/>
</dbReference>
<evidence type="ECO:0000256" key="1">
    <source>
        <dbReference type="ARBA" id="ARBA00001974"/>
    </source>
</evidence>
<dbReference type="GO" id="GO:0016627">
    <property type="term" value="F:oxidoreductase activity, acting on the CH-CH group of donors"/>
    <property type="evidence" value="ECO:0007669"/>
    <property type="project" value="InterPro"/>
</dbReference>
<evidence type="ECO:0000313" key="7">
    <source>
        <dbReference type="EMBL" id="ATZ27245.1"/>
    </source>
</evidence>
<evidence type="ECO:0000256" key="3">
    <source>
        <dbReference type="ARBA" id="ARBA00022630"/>
    </source>
</evidence>